<evidence type="ECO:0000256" key="4">
    <source>
        <dbReference type="ARBA" id="ARBA00022723"/>
    </source>
</evidence>
<dbReference type="AlphaFoldDB" id="A0A098PY49"/>
<evidence type="ECO:0000256" key="2">
    <source>
        <dbReference type="ARBA" id="ARBA00005893"/>
    </source>
</evidence>
<evidence type="ECO:0000256" key="5">
    <source>
        <dbReference type="ARBA" id="ARBA00022801"/>
    </source>
</evidence>
<comment type="caution">
    <text evidence="9">The sequence shown here is derived from an EMBL/GenBank/DDBJ whole genome shotgun (WGS) entry which is preliminary data.</text>
</comment>
<dbReference type="GO" id="GO:0008781">
    <property type="term" value="F:N-acylneuraminate cytidylyltransferase activity"/>
    <property type="evidence" value="ECO:0007669"/>
    <property type="project" value="TreeGrafter"/>
</dbReference>
<dbReference type="GO" id="GO:0009103">
    <property type="term" value="P:lipopolysaccharide biosynthetic process"/>
    <property type="evidence" value="ECO:0007669"/>
    <property type="project" value="UniProtKB-UniRule"/>
</dbReference>
<dbReference type="InterPro" id="IPR010023">
    <property type="entry name" value="KdsC_fam"/>
</dbReference>
<keyword evidence="5 7" id="KW-0378">Hydrolase</keyword>
<dbReference type="SUPFAM" id="SSF56784">
    <property type="entry name" value="HAD-like"/>
    <property type="match status" value="1"/>
</dbReference>
<evidence type="ECO:0000256" key="1">
    <source>
        <dbReference type="ARBA" id="ARBA00001946"/>
    </source>
</evidence>
<dbReference type="InterPro" id="IPR023214">
    <property type="entry name" value="HAD_sf"/>
</dbReference>
<dbReference type="Pfam" id="PF08282">
    <property type="entry name" value="Hydrolase_3"/>
    <property type="match status" value="1"/>
</dbReference>
<sequence>MPYSPLQHLPAELIERAARVRLACFDVDGTLTDGRLYYDHAGHESKAFNVLDGQGLKQLDHAGIHVALITARASLSAEKRGQDLGLHVQIGVKNKRLAVLALCQEHGLSLDQVLFMGDDLPDLPALLAVGLPVAPANAHPWIAERVQWHTRARGGEGAAREVCDVVLAAQGQFDRIIEGFSA</sequence>
<comment type="subunit">
    <text evidence="3 7">Homotetramer.</text>
</comment>
<dbReference type="CDD" id="cd01630">
    <property type="entry name" value="HAD_KDO-like"/>
    <property type="match status" value="1"/>
</dbReference>
<evidence type="ECO:0000256" key="3">
    <source>
        <dbReference type="ARBA" id="ARBA00011881"/>
    </source>
</evidence>
<dbReference type="FunFam" id="3.40.50.1000:FF:000223">
    <property type="entry name" value="3-deoxy-D-manno-octulosonate 8-phosphate phosphatase KdsC"/>
    <property type="match status" value="1"/>
</dbReference>
<feature type="binding site" evidence="8">
    <location>
        <position position="28"/>
    </location>
    <ligand>
        <name>substrate</name>
    </ligand>
</feature>
<dbReference type="PANTHER" id="PTHR21485">
    <property type="entry name" value="HAD SUPERFAMILY MEMBERS CMAS AND KDSC"/>
    <property type="match status" value="1"/>
</dbReference>
<dbReference type="GO" id="GO:0019143">
    <property type="term" value="F:3-deoxy-manno-octulosonate-8-phosphatase activity"/>
    <property type="evidence" value="ECO:0007669"/>
    <property type="project" value="UniProtKB-UniRule"/>
</dbReference>
<feature type="binding site" evidence="8">
    <location>
        <position position="118"/>
    </location>
    <ligand>
        <name>Mg(2+)</name>
        <dbReference type="ChEBI" id="CHEBI:18420"/>
    </ligand>
</feature>
<dbReference type="PIRSF" id="PIRSF006118">
    <property type="entry name" value="KDO8-P_Ptase"/>
    <property type="match status" value="1"/>
</dbReference>
<dbReference type="EMBL" id="JPHD02000087">
    <property type="protein sequence ID" value="KGE51696.1"/>
    <property type="molecule type" value="Genomic_DNA"/>
</dbReference>
<dbReference type="SFLD" id="SFLDG01136">
    <property type="entry name" value="C1.6:_Phosphoserine_Phosphatas"/>
    <property type="match status" value="1"/>
</dbReference>
<protein>
    <recommendedName>
        <fullName evidence="7">3-deoxy-D-manno-octulosonate 8-phosphate phosphatase KdsC</fullName>
        <ecNumber evidence="7">3.1.3.45</ecNumber>
    </recommendedName>
    <alternativeName>
        <fullName evidence="7">KDO 8-P phosphatase</fullName>
    </alternativeName>
</protein>
<dbReference type="NCBIfam" id="TIGR01670">
    <property type="entry name" value="KdsC-phosphatas"/>
    <property type="match status" value="1"/>
</dbReference>
<evidence type="ECO:0000313" key="9">
    <source>
        <dbReference type="EMBL" id="KGE51696.1"/>
    </source>
</evidence>
<accession>A0A098PY49</accession>
<comment type="cofactor">
    <cofactor evidence="1 7 8">
        <name>Mg(2+)</name>
        <dbReference type="ChEBI" id="CHEBI:18420"/>
    </cofactor>
</comment>
<keyword evidence="6 7" id="KW-0460">Magnesium</keyword>
<evidence type="ECO:0000313" key="10">
    <source>
        <dbReference type="Proteomes" id="UP000028012"/>
    </source>
</evidence>
<dbReference type="STRING" id="325777.GW15_0213035"/>
<feature type="binding site" evidence="8">
    <location>
        <position position="26"/>
    </location>
    <ligand>
        <name>Mg(2+)</name>
        <dbReference type="ChEBI" id="CHEBI:18420"/>
    </ligand>
</feature>
<dbReference type="InterPro" id="IPR036412">
    <property type="entry name" value="HAD-like_sf"/>
</dbReference>
<dbReference type="SFLD" id="SFLDS00003">
    <property type="entry name" value="Haloacid_Dehalogenase"/>
    <property type="match status" value="1"/>
</dbReference>
<dbReference type="eggNOG" id="COG1778">
    <property type="taxonomic scope" value="Bacteria"/>
</dbReference>
<comment type="function">
    <text evidence="7">Catalyzes the hydrolysis of 3-deoxy-D-manno-octulosonate 8-phosphate (KDO 8-P) to 3-deoxy-D-manno-octulosonate (KDO) and inorganic phosphate.</text>
</comment>
<comment type="catalytic activity">
    <reaction evidence="7">
        <text>3-deoxy-alpha-D-manno-2-octulosonate-8-phosphate + H2O = 3-deoxy-alpha-D-manno-oct-2-ulosonate + phosphate</text>
        <dbReference type="Rhea" id="RHEA:11500"/>
        <dbReference type="ChEBI" id="CHEBI:15377"/>
        <dbReference type="ChEBI" id="CHEBI:43474"/>
        <dbReference type="ChEBI" id="CHEBI:85985"/>
        <dbReference type="ChEBI" id="CHEBI:85986"/>
        <dbReference type="EC" id="3.1.3.45"/>
    </reaction>
</comment>
<dbReference type="RefSeq" id="WP_042823161.1">
    <property type="nucleotide sequence ID" value="NZ_CP053649.1"/>
</dbReference>
<dbReference type="PANTHER" id="PTHR21485:SF3">
    <property type="entry name" value="N-ACYLNEURAMINATE CYTIDYLYLTRANSFERASE"/>
    <property type="match status" value="1"/>
</dbReference>
<evidence type="ECO:0000256" key="6">
    <source>
        <dbReference type="ARBA" id="ARBA00022842"/>
    </source>
</evidence>
<name>A0A098PY49_9XANT</name>
<gene>
    <name evidence="9" type="ORF">GW15_0213035</name>
</gene>
<dbReference type="SFLD" id="SFLDG01138">
    <property type="entry name" value="C1.6.2:_Deoxy-d-mannose-octulo"/>
    <property type="match status" value="1"/>
</dbReference>
<dbReference type="Proteomes" id="UP000028012">
    <property type="component" value="Unassembled WGS sequence"/>
</dbReference>
<dbReference type="GeneID" id="58004021"/>
<dbReference type="GO" id="GO:0046872">
    <property type="term" value="F:metal ion binding"/>
    <property type="evidence" value="ECO:0007669"/>
    <property type="project" value="UniProtKB-UniRule"/>
</dbReference>
<dbReference type="HOGENOM" id="CLU_106694_0_1_6"/>
<proteinExistence type="inferred from homology"/>
<dbReference type="Gene3D" id="3.40.50.1000">
    <property type="entry name" value="HAD superfamily/HAD-like"/>
    <property type="match status" value="1"/>
</dbReference>
<comment type="similarity">
    <text evidence="2 7">Belongs to the KdsC family.</text>
</comment>
<evidence type="ECO:0000256" key="8">
    <source>
        <dbReference type="PIRSR" id="PIRSR006118-2"/>
    </source>
</evidence>
<evidence type="ECO:0000256" key="7">
    <source>
        <dbReference type="PIRNR" id="PIRNR006118"/>
    </source>
</evidence>
<dbReference type="InterPro" id="IPR050793">
    <property type="entry name" value="CMP-NeuNAc_synthase"/>
</dbReference>
<dbReference type="EC" id="3.1.3.45" evidence="7"/>
<organism evidence="9 10">
    <name type="scientific">Xanthomonas axonopodis pv. vasculorum</name>
    <dbReference type="NCBI Taxonomy" id="325777"/>
    <lineage>
        <taxon>Bacteria</taxon>
        <taxon>Pseudomonadati</taxon>
        <taxon>Pseudomonadota</taxon>
        <taxon>Gammaproteobacteria</taxon>
        <taxon>Lysobacterales</taxon>
        <taxon>Lysobacteraceae</taxon>
        <taxon>Xanthomonas</taxon>
    </lineage>
</organism>
<reference evidence="9 10" key="1">
    <citation type="submission" date="2014-09" db="EMBL/GenBank/DDBJ databases">
        <title>A draft genome sequence for Xanthomonas axonopodis pv. vasculorum NCPPB 900.</title>
        <authorList>
            <person name="Harrison J."/>
            <person name="Studholme D.J."/>
        </authorList>
    </citation>
    <scope>NUCLEOTIDE SEQUENCE [LARGE SCALE GENOMIC DNA]</scope>
    <source>
        <strain evidence="9 10">NCPPB 900</strain>
    </source>
</reference>
<keyword evidence="4 7" id="KW-0479">Metal-binding</keyword>
<keyword evidence="7" id="KW-0448">Lipopolysaccharide biosynthesis</keyword>